<reference evidence="1 2" key="1">
    <citation type="journal article" date="2017" name="Plant Biotechnol. J.">
        <title>A comprehensive draft genome sequence for lupin (Lupinus angustifolius), an emerging health food: insights into plant-microbe interactions and legume evolution.</title>
        <authorList>
            <person name="Hane J.K."/>
            <person name="Ming Y."/>
            <person name="Kamphuis L.G."/>
            <person name="Nelson M.N."/>
            <person name="Garg G."/>
            <person name="Atkins C.A."/>
            <person name="Bayer P.E."/>
            <person name="Bravo A."/>
            <person name="Bringans S."/>
            <person name="Cannon S."/>
            <person name="Edwards D."/>
            <person name="Foley R."/>
            <person name="Gao L.L."/>
            <person name="Harrison M.J."/>
            <person name="Huang W."/>
            <person name="Hurgobin B."/>
            <person name="Li S."/>
            <person name="Liu C.W."/>
            <person name="McGrath A."/>
            <person name="Morahan G."/>
            <person name="Murray J."/>
            <person name="Weller J."/>
            <person name="Jian J."/>
            <person name="Singh K.B."/>
        </authorList>
    </citation>
    <scope>NUCLEOTIDE SEQUENCE [LARGE SCALE GENOMIC DNA]</scope>
    <source>
        <strain evidence="2">cv. Tanjil</strain>
        <tissue evidence="1">Whole plant</tissue>
    </source>
</reference>
<dbReference type="AlphaFoldDB" id="A0A1J7I5U2"/>
<evidence type="ECO:0000313" key="1">
    <source>
        <dbReference type="EMBL" id="OIW09421.1"/>
    </source>
</evidence>
<proteinExistence type="predicted"/>
<evidence type="ECO:0000313" key="2">
    <source>
        <dbReference type="Proteomes" id="UP000188354"/>
    </source>
</evidence>
<dbReference type="Gramene" id="OIW09421">
    <property type="protein sequence ID" value="OIW09421"/>
    <property type="gene ID" value="TanjilG_14572"/>
</dbReference>
<dbReference type="EMBL" id="CM007366">
    <property type="protein sequence ID" value="OIW09421.1"/>
    <property type="molecule type" value="Genomic_DNA"/>
</dbReference>
<organism evidence="1 2">
    <name type="scientific">Lupinus angustifolius</name>
    <name type="common">Narrow-leaved blue lupine</name>
    <dbReference type="NCBI Taxonomy" id="3871"/>
    <lineage>
        <taxon>Eukaryota</taxon>
        <taxon>Viridiplantae</taxon>
        <taxon>Streptophyta</taxon>
        <taxon>Embryophyta</taxon>
        <taxon>Tracheophyta</taxon>
        <taxon>Spermatophyta</taxon>
        <taxon>Magnoliopsida</taxon>
        <taxon>eudicotyledons</taxon>
        <taxon>Gunneridae</taxon>
        <taxon>Pentapetalae</taxon>
        <taxon>rosids</taxon>
        <taxon>fabids</taxon>
        <taxon>Fabales</taxon>
        <taxon>Fabaceae</taxon>
        <taxon>Papilionoideae</taxon>
        <taxon>50 kb inversion clade</taxon>
        <taxon>genistoids sensu lato</taxon>
        <taxon>core genistoids</taxon>
        <taxon>Genisteae</taxon>
        <taxon>Lupinus</taxon>
    </lineage>
</organism>
<keyword evidence="2" id="KW-1185">Reference proteome</keyword>
<accession>A0A1J7I5U2</accession>
<gene>
    <name evidence="1" type="ORF">TanjilG_14572</name>
</gene>
<sequence>MEEDNNVNPPRLSRLRPGLKTITPNLDRVVHDGSASLRWVMVVPNRSDDPGSFTAEPKLIKQYRGHTPYRLSRNVIWIWNDYQRHHQHFFR</sequence>
<name>A0A1J7I5U2_LUPAN</name>
<protein>
    <submittedName>
        <fullName evidence="1">Uncharacterized protein</fullName>
    </submittedName>
</protein>
<dbReference type="Proteomes" id="UP000188354">
    <property type="component" value="Chromosome LG06"/>
</dbReference>